<reference evidence="1" key="2">
    <citation type="submission" date="2014-09" db="EMBL/GenBank/DDBJ databases">
        <authorList>
            <person name="Aslett A.Martin."/>
        </authorList>
    </citation>
    <scope>NUCLEOTIDE SEQUENCE</scope>
    <source>
        <strain evidence="1">ED321 Heterogonic</strain>
    </source>
</reference>
<dbReference type="InterPro" id="IPR045098">
    <property type="entry name" value="Fyv10_fam"/>
</dbReference>
<dbReference type="AlphaFoldDB" id="A0A090KRF9"/>
<keyword evidence="2" id="KW-1185">Reference proteome</keyword>
<dbReference type="InterPro" id="IPR006594">
    <property type="entry name" value="LisH"/>
</dbReference>
<dbReference type="CTD" id="36384781"/>
<dbReference type="WBParaSite" id="SRAE_X000171200.1">
    <property type="protein sequence ID" value="SRAE_X000171200.1"/>
    <property type="gene ID" value="WBGene00267287"/>
</dbReference>
<dbReference type="GO" id="GO:0005634">
    <property type="term" value="C:nucleus"/>
    <property type="evidence" value="ECO:0007669"/>
    <property type="project" value="TreeGrafter"/>
</dbReference>
<dbReference type="Proteomes" id="UP000035682">
    <property type="component" value="Unplaced"/>
</dbReference>
<dbReference type="PROSITE" id="PS50896">
    <property type="entry name" value="LISH"/>
    <property type="match status" value="1"/>
</dbReference>
<dbReference type="PANTHER" id="PTHR12170:SF3">
    <property type="entry name" value="GH10162P"/>
    <property type="match status" value="1"/>
</dbReference>
<proteinExistence type="predicted"/>
<dbReference type="GO" id="GO:0004842">
    <property type="term" value="F:ubiquitin-protein transferase activity"/>
    <property type="evidence" value="ECO:0007669"/>
    <property type="project" value="InterPro"/>
</dbReference>
<dbReference type="OMA" id="HKFLMYG"/>
<evidence type="ECO:0000313" key="3">
    <source>
        <dbReference type="WBParaSite" id="SRAE_X000171200.1"/>
    </source>
</evidence>
<evidence type="ECO:0000313" key="1">
    <source>
        <dbReference type="EMBL" id="CEF59970.1"/>
    </source>
</evidence>
<sequence length="388" mass="44336">MFGVKIEVEQILKSLDDETNSLRNSLNDFKKVSNNLISNLEVLIDDNTRKNEKNGTNKVDSSLKHSLDSFSEIITRAINRQVEDHKDMHQNLSKLGKVIEKQFIDDYNGLINNQEDIYDNEDLLKCVNQLVHEHLLSIGDIDAAELLTKETKLDPDGPDYTELYHVETIANEICQYDIENALNYLLHKHKDEKELIKDFKRLLALQYVEQGRKSDAVKLTKEIAAISESDEINQVKELMTKIMSYPNCKNWEAFKTKEIYQELASRFAKVAVGLPEPLQKVVETGVSLFPTFMNTRELMKARGRNISEANELPIDAADQDEPQHSVFVCPVLKSASDFSNLPVRLNCGHVVAKDALDRMVVTNRANKIKCIYCPKESYKDEAKPLYLC</sequence>
<protein>
    <submittedName>
        <fullName evidence="1 3">Required for meiotic nuclear division 5 homolog B</fullName>
    </submittedName>
</protein>
<dbReference type="GO" id="GO:0043161">
    <property type="term" value="P:proteasome-mediated ubiquitin-dependent protein catabolic process"/>
    <property type="evidence" value="ECO:0007669"/>
    <property type="project" value="InterPro"/>
</dbReference>
<name>A0A090KRF9_STRRB</name>
<evidence type="ECO:0000313" key="4">
    <source>
        <dbReference type="WormBase" id="SRAE_X000171200"/>
    </source>
</evidence>
<dbReference type="GeneID" id="36384781"/>
<gene>
    <name evidence="1 3 4" type="ORF">SRAE_X000171200</name>
</gene>
<dbReference type="RefSeq" id="XP_024499180.1">
    <property type="nucleotide sequence ID" value="XM_024652063.1"/>
</dbReference>
<evidence type="ECO:0000313" key="2">
    <source>
        <dbReference type="Proteomes" id="UP000035682"/>
    </source>
</evidence>
<organism evidence="1">
    <name type="scientific">Strongyloides ratti</name>
    <name type="common">Parasitic roundworm</name>
    <dbReference type="NCBI Taxonomy" id="34506"/>
    <lineage>
        <taxon>Eukaryota</taxon>
        <taxon>Metazoa</taxon>
        <taxon>Ecdysozoa</taxon>
        <taxon>Nematoda</taxon>
        <taxon>Chromadorea</taxon>
        <taxon>Rhabditida</taxon>
        <taxon>Tylenchina</taxon>
        <taxon>Panagrolaimomorpha</taxon>
        <taxon>Strongyloidoidea</taxon>
        <taxon>Strongyloididae</taxon>
        <taxon>Strongyloides</taxon>
    </lineage>
</organism>
<dbReference type="WormBase" id="SRAE_X000171200">
    <property type="protein sequence ID" value="SRP02694"/>
    <property type="gene ID" value="WBGene00267287"/>
</dbReference>
<dbReference type="PANTHER" id="PTHR12170">
    <property type="entry name" value="MACROPHAGE ERYTHROBLAST ATTACHER-RELATED"/>
    <property type="match status" value="1"/>
</dbReference>
<dbReference type="GO" id="GO:0034657">
    <property type="term" value="C:GID complex"/>
    <property type="evidence" value="ECO:0007669"/>
    <property type="project" value="TreeGrafter"/>
</dbReference>
<dbReference type="GO" id="GO:0005737">
    <property type="term" value="C:cytoplasm"/>
    <property type="evidence" value="ECO:0007669"/>
    <property type="project" value="TreeGrafter"/>
</dbReference>
<dbReference type="EMBL" id="LN609396">
    <property type="protein sequence ID" value="CEF59970.1"/>
    <property type="molecule type" value="Genomic_DNA"/>
</dbReference>
<accession>A0A090KRF9</accession>
<reference evidence="3" key="3">
    <citation type="submission" date="2020-12" db="UniProtKB">
        <authorList>
            <consortium name="WormBaseParasite"/>
        </authorList>
    </citation>
    <scope>IDENTIFICATION</scope>
</reference>
<dbReference type="OrthoDB" id="1933281at2759"/>
<reference evidence="2" key="1">
    <citation type="submission" date="2014-09" db="EMBL/GenBank/DDBJ databases">
        <authorList>
            <person name="Martin A.A."/>
        </authorList>
    </citation>
    <scope>NUCLEOTIDE SEQUENCE</scope>
    <source>
        <strain evidence="2">ED321</strain>
    </source>
</reference>